<comment type="caution">
    <text evidence="2">The sequence shown here is derived from an EMBL/GenBank/DDBJ whole genome shotgun (WGS) entry which is preliminary data.</text>
</comment>
<dbReference type="PANTHER" id="PTHR47751">
    <property type="entry name" value="SUPERFAMILY HYDROLASE, PUTATIVE (AFU_ORTHOLOGUE AFUA_2G16580)-RELATED"/>
    <property type="match status" value="1"/>
</dbReference>
<evidence type="ECO:0000259" key="1">
    <source>
        <dbReference type="Pfam" id="PF02129"/>
    </source>
</evidence>
<dbReference type="EMBL" id="BOCI01000409">
    <property type="protein sequence ID" value="GHW01719.1"/>
    <property type="molecule type" value="Genomic_DNA"/>
</dbReference>
<keyword evidence="3" id="KW-1185">Reference proteome</keyword>
<dbReference type="GO" id="GO:0016787">
    <property type="term" value="F:hydrolase activity"/>
    <property type="evidence" value="ECO:0007669"/>
    <property type="project" value="UniProtKB-KW"/>
</dbReference>
<dbReference type="Gene3D" id="3.40.50.1820">
    <property type="entry name" value="alpha/beta hydrolase"/>
    <property type="match status" value="1"/>
</dbReference>
<dbReference type="InterPro" id="IPR051411">
    <property type="entry name" value="Polyketide_trans_af380"/>
</dbReference>
<feature type="domain" description="Xaa-Pro dipeptidyl-peptidase-like" evidence="1">
    <location>
        <begin position="35"/>
        <end position="271"/>
    </location>
</feature>
<evidence type="ECO:0000313" key="3">
    <source>
        <dbReference type="Proteomes" id="UP000616547"/>
    </source>
</evidence>
<dbReference type="InterPro" id="IPR029058">
    <property type="entry name" value="AB_hydrolase_fold"/>
</dbReference>
<dbReference type="SUPFAM" id="SSF53474">
    <property type="entry name" value="alpha/beta-Hydrolases"/>
    <property type="match status" value="1"/>
</dbReference>
<gene>
    <name evidence="2" type="ORF">lacNasYZ03_14060</name>
</gene>
<sequence length="331" mass="36788">MMQTEKLNLTQEWDKVFPKSDKVDHQKVTFINHFGITLAADMYTPKDAAGKLPAIAVAGPFGAVKEQSSGLYAQEMAERGFLAIAFDPSYTGESGGSPRGINSPDINVEDFQAAVDFLSVQDNVDPERIGIIGICGWGGMALQTASIDTRIKATVTSTMYDMSRVTGNGYFDANDNEEARHKMRVALNEQRTADYKAGSYAKAGGVVDPVPEDAPQFVKDYHAYYKTPRGYHKRSVNSNEGWNVTTSTSLLNTRLFTYSNEIRNAVLMIHGDKAHSCYFSKDAYANMIKDSKYTDNKELLLIPGASHTDLYDQKDIIPFDKIQSFFDKYLN</sequence>
<dbReference type="Pfam" id="PF02129">
    <property type="entry name" value="Peptidase_S15"/>
    <property type="match status" value="1"/>
</dbReference>
<protein>
    <submittedName>
        <fullName evidence="2">Alpha/beta hydrolase</fullName>
    </submittedName>
</protein>
<dbReference type="PANTHER" id="PTHR47751:SF1">
    <property type="entry name" value="SUPERFAMILY HYDROLASE, PUTATIVE (AFU_ORTHOLOGUE AFUA_2G16580)-RELATED"/>
    <property type="match status" value="1"/>
</dbReference>
<dbReference type="Proteomes" id="UP000616547">
    <property type="component" value="Unassembled WGS sequence"/>
</dbReference>
<proteinExistence type="predicted"/>
<accession>A0ABQ3W9F4</accession>
<evidence type="ECO:0000313" key="2">
    <source>
        <dbReference type="EMBL" id="GHW01719.1"/>
    </source>
</evidence>
<keyword evidence="2" id="KW-0378">Hydrolase</keyword>
<name>A0ABQ3W9F4_9LACO</name>
<dbReference type="Gene3D" id="1.10.10.800">
    <property type="match status" value="1"/>
</dbReference>
<reference evidence="3" key="1">
    <citation type="submission" date="2021-01" db="EMBL/GenBank/DDBJ databases">
        <title>Draft genome sequence of Nasalis larvatus strain YZ03.</title>
        <authorList>
            <person name="Suzuki-Hashido N."/>
            <person name="Tsuchida S."/>
            <person name="Hayakawa T."/>
        </authorList>
    </citation>
    <scope>NUCLEOTIDE SEQUENCE [LARGE SCALE GENOMIC DNA]</scope>
    <source>
        <strain evidence="3">YZ03</strain>
    </source>
</reference>
<dbReference type="InterPro" id="IPR000383">
    <property type="entry name" value="Xaa-Pro-like_dom"/>
</dbReference>
<organism evidence="2 3">
    <name type="scientific">Lactobacillus nasalidis</name>
    <dbReference type="NCBI Taxonomy" id="2797258"/>
    <lineage>
        <taxon>Bacteria</taxon>
        <taxon>Bacillati</taxon>
        <taxon>Bacillota</taxon>
        <taxon>Bacilli</taxon>
        <taxon>Lactobacillales</taxon>
        <taxon>Lactobacillaceae</taxon>
        <taxon>Lactobacillus</taxon>
    </lineage>
</organism>